<evidence type="ECO:0000313" key="2">
    <source>
        <dbReference type="Proteomes" id="UP000324800"/>
    </source>
</evidence>
<accession>A0A5J4X0E8</accession>
<reference evidence="1 2" key="1">
    <citation type="submission" date="2019-03" db="EMBL/GenBank/DDBJ databases">
        <title>Single cell metagenomics reveals metabolic interactions within the superorganism composed of flagellate Streblomastix strix and complex community of Bacteroidetes bacteria on its surface.</title>
        <authorList>
            <person name="Treitli S.C."/>
            <person name="Kolisko M."/>
            <person name="Husnik F."/>
            <person name="Keeling P."/>
            <person name="Hampl V."/>
        </authorList>
    </citation>
    <scope>NUCLEOTIDE SEQUENCE [LARGE SCALE GENOMIC DNA]</scope>
    <source>
        <strain evidence="1">ST1C</strain>
    </source>
</reference>
<gene>
    <name evidence="1" type="ORF">EZS28_004535</name>
</gene>
<proteinExistence type="predicted"/>
<protein>
    <submittedName>
        <fullName evidence="1">Uncharacterized protein</fullName>
    </submittedName>
</protein>
<name>A0A5J4X0E8_9EUKA</name>
<organism evidence="1 2">
    <name type="scientific">Streblomastix strix</name>
    <dbReference type="NCBI Taxonomy" id="222440"/>
    <lineage>
        <taxon>Eukaryota</taxon>
        <taxon>Metamonada</taxon>
        <taxon>Preaxostyla</taxon>
        <taxon>Oxymonadida</taxon>
        <taxon>Streblomastigidae</taxon>
        <taxon>Streblomastix</taxon>
    </lineage>
</organism>
<comment type="caution">
    <text evidence="1">The sequence shown here is derived from an EMBL/GenBank/DDBJ whole genome shotgun (WGS) entry which is preliminary data.</text>
</comment>
<sequence length="260" mass="29863">MMTIDYSASLEPQSTEDDKLDVWQTFGDEEVCNSNLEQLRRTRTELFDDSDDQISTENEVIDLSSMQCRRLLEDELETKTESSESDSLAPQDPDALEILNKLVTKAKKNQKDNMKAETRLIASRINQKANGYDPLVPEFDEDYIKALKERSKIDLSPLKIATSPKIVESEKTPQYGSLIRNLVSTLSTNVRAAEPIIQKGKLETAERILDTFELIGYATCEAKLLRKQHLDYRNSRFRQNKLAYIINFAFYYQIIDSTQT</sequence>
<dbReference type="EMBL" id="SNRW01000651">
    <property type="protein sequence ID" value="KAA6399939.1"/>
    <property type="molecule type" value="Genomic_DNA"/>
</dbReference>
<dbReference type="Proteomes" id="UP000324800">
    <property type="component" value="Unassembled WGS sequence"/>
</dbReference>
<evidence type="ECO:0000313" key="1">
    <source>
        <dbReference type="EMBL" id="KAA6399939.1"/>
    </source>
</evidence>
<dbReference type="AlphaFoldDB" id="A0A5J4X0E8"/>